<gene>
    <name evidence="1" type="ORF">DGQ38_02270</name>
</gene>
<organism evidence="1 2">
    <name type="scientific">Zunongwangia profunda</name>
    <dbReference type="NCBI Taxonomy" id="398743"/>
    <lineage>
        <taxon>Bacteria</taxon>
        <taxon>Pseudomonadati</taxon>
        <taxon>Bacteroidota</taxon>
        <taxon>Flavobacteriia</taxon>
        <taxon>Flavobacteriales</taxon>
        <taxon>Flavobacteriaceae</taxon>
        <taxon>Zunongwangia</taxon>
    </lineage>
</organism>
<name>A0A3D5IVQ4_9FLAO</name>
<reference evidence="1 2" key="1">
    <citation type="journal article" date="2018" name="Nat. Biotechnol.">
        <title>A standardized bacterial taxonomy based on genome phylogeny substantially revises the tree of life.</title>
        <authorList>
            <person name="Parks D.H."/>
            <person name="Chuvochina M."/>
            <person name="Waite D.W."/>
            <person name="Rinke C."/>
            <person name="Skarshewski A."/>
            <person name="Chaumeil P.A."/>
            <person name="Hugenholtz P."/>
        </authorList>
    </citation>
    <scope>NUCLEOTIDE SEQUENCE [LARGE SCALE GENOMIC DNA]</scope>
    <source>
        <strain evidence="1">UBA9359</strain>
    </source>
</reference>
<sequence length="344" mass="40905">LNLPYFNSAKTTRYAFNFKGEAITISQFFLAIKRLTPEELEKLELKRPPSEFSDGPPCIESLTQNKLNDGRDRVLYQYIQYAKRKWPEEWTKYINAFNYKYFDPPLEDRVIQEKIKYNANRELGFKCNEEPMCDHCDKKLCSIRKHGVRGQSLFPDLSDLQKINLDEPYYYVNVDGERVRLKDTSYLQEQRLFQRAVMEQVNKVPPGLRKKDFNEMIKLLFAGIEIIEPPKGSSKVEQLIDHLDDYCTDRTAAGATKEDMMLGNVWTHEGVHHFIFREFFHKYLLKNKWDEKYDETQMLLRDKCGCKIKREMIGKKNKTIMTIEEFEKPENVYRPKEFKPKVPF</sequence>
<evidence type="ECO:0000313" key="2">
    <source>
        <dbReference type="Proteomes" id="UP000264330"/>
    </source>
</evidence>
<dbReference type="Proteomes" id="UP000264330">
    <property type="component" value="Unassembled WGS sequence"/>
</dbReference>
<comment type="caution">
    <text evidence="1">The sequence shown here is derived from an EMBL/GenBank/DDBJ whole genome shotgun (WGS) entry which is preliminary data.</text>
</comment>
<accession>A0A3D5IVQ4</accession>
<dbReference type="AlphaFoldDB" id="A0A3D5IVQ4"/>
<evidence type="ECO:0000313" key="1">
    <source>
        <dbReference type="EMBL" id="HCV79857.1"/>
    </source>
</evidence>
<feature type="non-terminal residue" evidence="1">
    <location>
        <position position="1"/>
    </location>
</feature>
<proteinExistence type="predicted"/>
<protein>
    <submittedName>
        <fullName evidence="1">Uncharacterized protein</fullName>
    </submittedName>
</protein>
<dbReference type="EMBL" id="DPMF01000045">
    <property type="protein sequence ID" value="HCV79857.1"/>
    <property type="molecule type" value="Genomic_DNA"/>
</dbReference>